<keyword evidence="3" id="KW-1185">Reference proteome</keyword>
<accession>A0A9P4JZ19</accession>
<feature type="chain" id="PRO_5040420939" description="MAT1-1-4" evidence="1">
    <location>
        <begin position="22"/>
        <end position="246"/>
    </location>
</feature>
<proteinExistence type="predicted"/>
<comment type="caution">
    <text evidence="2">The sequence shown here is derived from an EMBL/GenBank/DDBJ whole genome shotgun (WGS) entry which is preliminary data.</text>
</comment>
<evidence type="ECO:0000256" key="1">
    <source>
        <dbReference type="SAM" id="SignalP"/>
    </source>
</evidence>
<dbReference type="OrthoDB" id="1911848at2759"/>
<evidence type="ECO:0000313" key="3">
    <source>
        <dbReference type="Proteomes" id="UP000800093"/>
    </source>
</evidence>
<dbReference type="Proteomes" id="UP000800093">
    <property type="component" value="Unassembled WGS sequence"/>
</dbReference>
<organism evidence="2 3">
    <name type="scientific">Lojkania enalia</name>
    <dbReference type="NCBI Taxonomy" id="147567"/>
    <lineage>
        <taxon>Eukaryota</taxon>
        <taxon>Fungi</taxon>
        <taxon>Dikarya</taxon>
        <taxon>Ascomycota</taxon>
        <taxon>Pezizomycotina</taxon>
        <taxon>Dothideomycetes</taxon>
        <taxon>Pleosporomycetidae</taxon>
        <taxon>Pleosporales</taxon>
        <taxon>Pleosporales incertae sedis</taxon>
        <taxon>Lojkania</taxon>
    </lineage>
</organism>
<keyword evidence="1" id="KW-0732">Signal</keyword>
<dbReference type="AlphaFoldDB" id="A0A9P4JZ19"/>
<gene>
    <name evidence="2" type="ORF">CC78DRAFT_588298</name>
</gene>
<evidence type="ECO:0008006" key="4">
    <source>
        <dbReference type="Google" id="ProtNLM"/>
    </source>
</evidence>
<sequence>MSNPLSAAGLVLATLILPAQDFISCLLAYTTVSDLRNSDVYCDGITAEKLSQPVYKRVMSTLIQIKDLLQDTDKLRKYYRLQQLLAVDISEPQISRREIKRQATLRASQTSAADAEALALAIVNEGRKGVQDLQRAVASTKPTASTNPSGTIPTSNLSPLAGVFIRGRPVVAAEHGPNTLLLHFVPVPDLYLNFGHFQILNLQNDAPERRSWAQFLGYPGYRSALVILEWRTYNRREVFGPLKQAL</sequence>
<protein>
    <recommendedName>
        <fullName evidence="4">MAT1-1-4</fullName>
    </recommendedName>
</protein>
<feature type="signal peptide" evidence="1">
    <location>
        <begin position="1"/>
        <end position="21"/>
    </location>
</feature>
<reference evidence="3" key="1">
    <citation type="journal article" date="2020" name="Stud. Mycol.">
        <title>101 Dothideomycetes genomes: A test case for predicting lifestyles and emergence of pathogens.</title>
        <authorList>
            <person name="Haridas S."/>
            <person name="Albert R."/>
            <person name="Binder M."/>
            <person name="Bloem J."/>
            <person name="LaButti K."/>
            <person name="Salamov A."/>
            <person name="Andreopoulos B."/>
            <person name="Baker S."/>
            <person name="Barry K."/>
            <person name="Bills G."/>
            <person name="Bluhm B."/>
            <person name="Cannon C."/>
            <person name="Castanera R."/>
            <person name="Culley D."/>
            <person name="Daum C."/>
            <person name="Ezra D."/>
            <person name="Gonzalez J."/>
            <person name="Henrissat B."/>
            <person name="Kuo A."/>
            <person name="Liang C."/>
            <person name="Lipzen A."/>
            <person name="Lutzoni F."/>
            <person name="Magnuson J."/>
            <person name="Mondo S."/>
            <person name="Nolan M."/>
            <person name="Ohm R."/>
            <person name="Pangilinan J."/>
            <person name="Park H.-J."/>
            <person name="Ramirez L."/>
            <person name="Alfaro M."/>
            <person name="Sun H."/>
            <person name="Tritt A."/>
            <person name="Yoshinaga Y."/>
            <person name="Zwiers L.-H."/>
            <person name="Turgeon B."/>
            <person name="Goodwin S."/>
            <person name="Spatafora J."/>
            <person name="Crous P."/>
            <person name="Grigoriev I."/>
        </authorList>
    </citation>
    <scope>NUCLEOTIDE SEQUENCE [LARGE SCALE GENOMIC DNA]</scope>
    <source>
        <strain evidence="3">CBS 304.66</strain>
    </source>
</reference>
<name>A0A9P4JZ19_9PLEO</name>
<evidence type="ECO:0000313" key="2">
    <source>
        <dbReference type="EMBL" id="KAF2257583.1"/>
    </source>
</evidence>
<dbReference type="EMBL" id="ML986913">
    <property type="protein sequence ID" value="KAF2257583.1"/>
    <property type="molecule type" value="Genomic_DNA"/>
</dbReference>